<feature type="compositionally biased region" description="Basic and acidic residues" evidence="2">
    <location>
        <begin position="4400"/>
        <end position="4464"/>
    </location>
</feature>
<feature type="domain" description="Fibronectin type-III" evidence="4">
    <location>
        <begin position="2463"/>
        <end position="2555"/>
    </location>
</feature>
<feature type="region of interest" description="Disordered" evidence="2">
    <location>
        <begin position="4400"/>
        <end position="4912"/>
    </location>
</feature>
<dbReference type="WBParaSite" id="SVE_1893400.4">
    <property type="protein sequence ID" value="SVE_1893400.4"/>
    <property type="gene ID" value="SVE_1893400"/>
</dbReference>
<feature type="region of interest" description="Disordered" evidence="2">
    <location>
        <begin position="3172"/>
        <end position="3206"/>
    </location>
</feature>
<feature type="domain" description="Fibronectin type-III" evidence="4">
    <location>
        <begin position="2971"/>
        <end position="3068"/>
    </location>
</feature>
<feature type="domain" description="Fibronectin type-III" evidence="4">
    <location>
        <begin position="2261"/>
        <end position="2355"/>
    </location>
</feature>
<sequence>MGPFSKGHRSKITVSIFLLGLLFLNTLPLESSKGINNNNNNNNYITKSLRVKRQVQGTDTQLTVEWEGIQSGDYPESSVRGFLVEFRAEDETQWNVHKGIIPYEGPNHQYRVKIPYLLAGVTYLVRIKVLGKDNEILIESAEIRARNEVVSIRCDSDKVTAPRNIRLEDITQYSIAVSWDAPECGSIGEYYIEANGVGENEFDVHRQTVTQPSASIANLLPGNKYIIRVKAIDRNRVEGPWSEDPFAISTRGTPPQKYDGISILYISSSDVRISWHHHDDDKLQHYEVIITELLDDDIKKIERLRVQPNQLTYLFTNLKPASSYHIAVIPYVNHEPSKVYSINVDTPSQDSIVVSKKKEDKPVISVHGNHHIRVNWKKPSHINGEIDYFLVEYRTANVSKWQAIDHVIKANNEDNEYEIVSSDLRDSFSIRIMTVGKEKQLLSKSVETTVSGIRKDDSNCSGVSGIPLNLNYETDGSSSVTFMWTQPKCDDVDNLLEGYEYVFWDIEEDEVPEQPTYSRHNHASFHNLNSKATYAFRVRSRFLNDHSPWSDIQEIVPASSLESNQLEVNDNNIYNLRLVLDPPKNYLVWTPLPEHKNKIKNVKLSYKGTEDDEWKKILVKPNQLICPSDINASPEEFCHNLNDLDFGKQYTSDVVYELDNGTWTSHASPLYFVLVEAPEETSQPAKPNSVVVSQKDSNKIEIRWLPPLSNVSINKYEISVTDLRTNVVNKETVPGSSFIHSIDLPTHGSGSYDISITAITESGVKGNPAKEVFELRRDGESQITPQRPIETSRPNIPHYCQIPTAKPDRVQLIKLNSETISLRWIAPSDYPECLPQFHIYGTLDGEPYQEMISANTRELRMPLSKASEWLLTVSSVNALGQGPSSEPARYISESVPLQSKIAHHRSSRTICDPRTDYWCRSNKNQFEDLGPIGQRGELITQPIITPKGNDLLIQWQSKGNGRNIYGYRVQFQTPGSGWTPYGQLVPYVGDDQKYQQVLSGLQLGNRYNVHVQALDRNSYILYTSPEVTGQISCSPPSEPPQHVNLDAVDGRHVKLSFQPPSYSSWGCNSIDYEIAVDLPQGIRPIQISGKQTSHVFDAEPNQQWVIRIRTVNSAGQSSWSNTATTKTPSFGELIEGPFLSQGHGFPRISWKATEGSEGLVKYYEVEYRDLNNPNAPWSVLDRPISYYGSQRPYTADLHSLPPQHPHVVRIKAFNDKRQPIYTSGTVSVQNQLTCQPPRRPPTDFKVNAVGPTQIRVSWIPLPQNEWGCDSLWYVIKYNSPNSQGFKNLTRGENQVIFESEPFARWTFEIQSANPAGTSQWSRVENVQTLDTAPGPVTNLVISPLSSNAIQVAWRPPINPNGIITSYEITYQLISRGMCDQTPERPITVKSVQPSYTISGLHPHSKYRVGVAAVTASAGERVTQDITTDSYTPSAPPAHITITKTTDTGVEFTWQAPPCLQTNGDISEYEYEILPLDPRSTERKISDTTRGNRIQINALQPASQYRLKVRAYTSKGAGPWSNEVRFATTGTASYGQPEIVGLVSSGSNEAQVIWQNPDDNRHDKFRCRYSQKNSNRYEQKEFPARSPCEEALIRAQQLPTPPPRTRYGCGRIDNVQPDQQYNVQLQGHVRGGDWQQWTNPKPQIVTSPRLGPISVLSLNKISSTTSSLTFSWDVSPMDLTRCTSFRITVVPSDGRGHPQTYTVDKDTKQYTASGLQPNTRYKVTVEAVTVGIPSHSKSLEMQTDAEKMLELPYKPMVIEEKPTTITIKWDVDFSDKCSNFVIEYRLESGAWQEHPRRVACIIGRRTYTSTIESLPTNSPIDFRVKVVDQQARISNPSPEVRGRTKCSPPEIAPQGVRVDAPTMNDVRVSWSRPAKSTWNCDQLSIEIGYIMGDMVEKIVPVPGDRTDYTFPSEPNTKWQIRVRLSNQMGPGPWSAPQTITTRQGAPGAVRDLQAKPISPNEVRIMWKSPLVQRGTIVGYDVSYRLKHRLACPEEEPRDVSRDFVTIYNHKDLMYTLTGLLPYSLYEVKVRARTTELGPEETKEVSTEAQPPSAPPLNLQYTYTLPRSISFQWEPVDCSQRHGNIINYEYEILGQDDWAKLERQIANTSDSRITIEGLTPYTKYIMRVKAYNNIGGGPNTENLDVMTAKADAPLPPQDLVVTHEGTDYFVISWLPPYPPYGPHDSYKIRHKLLDAHSWNEIELDIHNPKLKCPAHTARFCYNVTGLDNGLQYKAQVSARIEGGIYGPWSSAVIANTLQVLPDAPRAIELIEKTDHSLHIKWVPPIDPHGHITQYRLNIISMDDINSVPQTYYVDHPTLDYIFENLNPETYYNVSLSAGTKRGYGPEIWTSYQTAPFKIPIVLEAPVVTSEGPHSLNVHWKAVSDPKNKISGYIIEFRTSDNSVWNEYGDIVKHDSVKRNYHKKLVGLEADTLYLIRIKVVDKKQRTSQPSPEAQGRTGCDSPLAAPINVQASAPSNVQVKVSWQSPPKESFRCGDIKYRIEYYIGKGRKQEIELPSSAIDKFFDSQPNTEWRFRLRSENDAGHSDWSNELKIKTPEGAPSSVTGLKAKALGPDSVQVSWKKPDNPNGEITGYTVTYQLKSLGECGDQNAKPITVNTNDPNTVLKDLLPDATYEIKVTAHTSLPGEESKPILVTTEEAPPTAAPDDLHTVSVTATRADVIWNEIDCEERNGKITDYEYELVSVDIWGKNKTDHVSTRKVFFDDLAPYNTYKIRVKAKNSKGAGPFSEWLEFTTLPSSPSAPGDLREEQSFPNAVEISFLPPNPPNGVIDEYKVRHTPSNKYNFKEIRVSLDDLICSDSSKKDRLCYRLSGLEPEEDYDIQVQAHVEGGDWGEWSDTLQTKTEQQNIPVLENGLEIDFTKPTSIGVKWHGVEADQADHVVGYVVEYKGEDDNDWQEYGNVVRHRSRDNTYKLAVKELTEATEYFFRLRVVGKNDKRGSPGPETHAKTNCGRPEEPPSDLKITSEDFNTVHISWKNPDKETWKCDEVEFILEYVNTTNRGSVNIPMDEESEITFDSQPGTRWDIKIKTQTVEEGVKPQFSRWSEKSTIVTQSLPGEIFVSVEPKSPTTAEVVWDLPEKDQTWKYGVDISYKLVKLGGCDVTSKTSTEKPIKLENVQDKKILLEGLKPGSEYEIIVTPRKPGHLSGNVKPPQTIRRFKTEASTPSKPPTNLRVESRGENELGYKWDPPECADQNGEITQYEYEITGRDEWNQGVKEGVSPRTKTVVGELQSGSLYSFRVRAFTSEGPGPWSEPIEARTTGSELGPPRELTAVLTKSTSIQLTWLPPYPEKSQVVAYKIKYSPRAEDSNPIEVEISGDQLSCDGFTSPLLTKDNICSTINGLKPSTTYKFAVAAKGQSGNWGPWSTDYFSTTRKDDSDFLGGALQLISAGHDNLRVKWIPPSVIGDNINKYEIFISVASALDQNPKKNSVGGNQREFHFKGLKPVTVYNVTVQGLSDDKKLWFISGTFPTTDIGQGLLTWLGPPTDLTLIEKSEDMIHVTWNPPEIFDPALKDLLTHYRITISPLDPDNYQAGNPKNYTVPVPGNSIKFTDLNPETIYNITVQAGTNSGYGEILWGTYSTLSIGKKHILRLKDRTPTTLTVEWDPVWGTSHKGYVIAAKSLASVFPYVRLNTIKSFEVDAGATSFVIYGLDPSTTYNVTLMLRDQNDGAWGAYSTLPPGWFVPRNLKHCDKTNYAMSLNWEPVELNKASHYQVRYLRLNQHDIVWIEESERKSQELLCPKDGCGKLCYLVFNLNHAPSEYVFQVRAKVNGEWNRWKTAGRPTTQEAEGHKTGCCIVPPPYFVENIGQEGTYFEVDISPAATEKNVTRYYVVVDERNPAGDTNWTQLTDKVTANKQRLPYYVAASFDTNTLTEPTKVKIGDGTVIGGYLNYPLVKGKTYNYEIYTKWMIDDNPVIARLRATPYISAGWPWWWLLLLLLLLLLAILLTCCLFWCIQGRYRSKRARSMYTNGQAVPLLTEEKRDVHGLESGAYAKEKGDFEEGYARGFRDAKSLGSAANARRHMNEEFGGQNDRFHEGYVKGLRDAGLSGMSTSMHNLAQKRPADGSYSPGYMQGFRDGNSGIFGDHITDSLLKRLEESYPKDDEFRKGYLDGFKDAVNARLGTRTLQDSRQLQKSLTELTERLVSLEKTKGDEIHSTRIYHVYNQRDGGLEYSSSRAQLAHELDEIQSQSRRSTLRRHYTPGDYLRYASDAEAGYSSLSHPKRSLSASALGRESQQETSRSRHLSGTSYLSRASASERQTTDTFTRPYKYRSRSDIGSPRQYASQTLLSGARPGPSTPHSKLDALHTLQKELDTLSRSPGGYTSDTGYSKSKGTGQGYSNYDYEMAMKQSLPTSPSTDFGKMEADRLREEQENALREYEKSLRDLSHRANKAEMEKLNAERQIKNESERAKQAEIERQNAERRAREEAERARLAEEARREAERKAKQEAERAKLAAMENDANKEYLDQKLQREKKLSQAEKDRLAKALQDEADRAREAEREKERLARALQEEAERARRAEQDRLNAERMAQDGGDKARQAELEKERLARALQEEADRARQAELEKERLAKTLQGELERAKRDSEMSREDFKQKMERQRKDAELERQRLAKALQDEADRARQAELEKQRLAKAVQDEADRARKAEQDRLNAEKLIKDGGDKARQAELEKQRLAQALQDEGDRARQAELEKERLARALKDEADRARKAEQDKLNAERLIKDGGDKARQAELEKERLAKALQDEAEKARQAEREKQRLARALEDEADRARKAEQDRLNAERLIKDGGDKARQAELERQRLAQALQDEGDRARQAELEKERLARALKDEADRARKAEQDRLNAERLIKDGGDKARQAELEKERLAKALQDEAEKARQAEREKQRLARALEDEADRARKAEQDKLNAERLIKDGGDKARLAELEKERLAKALQDEAEKARQAEREKERLARALQDEADRARKAEQDRLNAERMSRNGDDKARLAELEKARLAKALQDEADRARQAELEKERLAKALQDEADRARRAEQDRMNAERLAKEGEQRALQAEIEKERLARALEAESGKVKLAQEEFAIAQRMSAMDPDKADRLSRMELENDALTAKVHETANALNELVKTVNDSALTSTQIETFSPLQMSTSVAQAFSKKEGQEAVSQHVHRYAAQVVPNKDWPNDLIDIVNEPMNHTLDRMKHFSTSLSNIDGNKSQSSQQLQQDDGATEHEEVRYQRTYREDYATGSMQR</sequence>
<dbReference type="PRINTS" id="PR00014">
    <property type="entry name" value="FNTYPEIII"/>
</dbReference>
<dbReference type="SMART" id="SM00060">
    <property type="entry name" value="FN3"/>
    <property type="match status" value="34"/>
</dbReference>
<feature type="domain" description="Fibronectin type-III" evidence="4">
    <location>
        <begin position="2556"/>
        <end position="2655"/>
    </location>
</feature>
<dbReference type="PROSITE" id="PS50853">
    <property type="entry name" value="FN3"/>
    <property type="match status" value="29"/>
</dbReference>
<feature type="signal peptide" evidence="3">
    <location>
        <begin position="1"/>
        <end position="32"/>
    </location>
</feature>
<feature type="region of interest" description="Disordered" evidence="2">
    <location>
        <begin position="5200"/>
        <end position="5244"/>
    </location>
</feature>
<evidence type="ECO:0000313" key="6">
    <source>
        <dbReference type="WBParaSite" id="SVE_1893400.4"/>
    </source>
</evidence>
<feature type="domain" description="Fibronectin type-III" evidence="4">
    <location>
        <begin position="257"/>
        <end position="349"/>
    </location>
</feature>
<feature type="compositionally biased region" description="Basic and acidic residues" evidence="2">
    <location>
        <begin position="5221"/>
        <end position="5237"/>
    </location>
</feature>
<name>A0A0K0G2I5_STRVS</name>
<keyword evidence="1" id="KW-0677">Repeat</keyword>
<evidence type="ECO:0000256" key="3">
    <source>
        <dbReference type="SAM" id="SignalP"/>
    </source>
</evidence>
<feature type="domain" description="Fibronectin type-III" evidence="4">
    <location>
        <begin position="3069"/>
        <end position="3176"/>
    </location>
</feature>
<dbReference type="CDD" id="cd00063">
    <property type="entry name" value="FN3"/>
    <property type="match status" value="30"/>
</dbReference>
<dbReference type="Gene3D" id="2.60.40.10">
    <property type="entry name" value="Immunoglobulins"/>
    <property type="match status" value="32"/>
</dbReference>
<feature type="domain" description="Fibronectin type-III" evidence="4">
    <location>
        <begin position="806"/>
        <end position="897"/>
    </location>
</feature>
<organism evidence="5 6">
    <name type="scientific">Strongyloides venezuelensis</name>
    <name type="common">Threadworm</name>
    <dbReference type="NCBI Taxonomy" id="75913"/>
    <lineage>
        <taxon>Eukaryota</taxon>
        <taxon>Metazoa</taxon>
        <taxon>Ecdysozoa</taxon>
        <taxon>Nematoda</taxon>
        <taxon>Chromadorea</taxon>
        <taxon>Rhabditida</taxon>
        <taxon>Tylenchina</taxon>
        <taxon>Panagrolaimomorpha</taxon>
        <taxon>Strongyloidoidea</taxon>
        <taxon>Strongyloididae</taxon>
        <taxon>Strongyloides</taxon>
    </lineage>
</organism>
<feature type="region of interest" description="Disordered" evidence="2">
    <location>
        <begin position="2442"/>
        <end position="2461"/>
    </location>
</feature>
<feature type="domain" description="Fibronectin type-III" evidence="4">
    <location>
        <begin position="1039"/>
        <end position="1130"/>
    </location>
</feature>
<feature type="domain" description="Fibronectin type-III" evidence="4">
    <location>
        <begin position="1240"/>
        <end position="1331"/>
    </location>
</feature>
<feature type="region of interest" description="Disordered" evidence="2">
    <location>
        <begin position="4227"/>
        <end position="4291"/>
    </location>
</feature>
<feature type="domain" description="Fibronectin type-III" evidence="4">
    <location>
        <begin position="2757"/>
        <end position="2861"/>
    </location>
</feature>
<feature type="domain" description="Fibronectin type-III" evidence="4">
    <location>
        <begin position="466"/>
        <end position="560"/>
    </location>
</feature>
<feature type="compositionally biased region" description="Basic and acidic residues" evidence="2">
    <location>
        <begin position="3187"/>
        <end position="3201"/>
    </location>
</feature>
<feature type="region of interest" description="Disordered" evidence="2">
    <location>
        <begin position="4323"/>
        <end position="4345"/>
    </location>
</feature>
<feature type="compositionally biased region" description="Polar residues" evidence="2">
    <location>
        <begin position="4255"/>
        <end position="4275"/>
    </location>
</feature>
<feature type="domain" description="Fibronectin type-III" evidence="4">
    <location>
        <begin position="3279"/>
        <end position="3388"/>
    </location>
</feature>
<feature type="domain" description="Fibronectin type-III" evidence="4">
    <location>
        <begin position="1947"/>
        <end position="2050"/>
    </location>
</feature>
<feature type="domain" description="Fibronectin type-III" evidence="4">
    <location>
        <begin position="1851"/>
        <end position="1943"/>
    </location>
</feature>
<proteinExistence type="predicted"/>
<feature type="region of interest" description="Disordered" evidence="2">
    <location>
        <begin position="4939"/>
        <end position="4987"/>
    </location>
</feature>
<feature type="compositionally biased region" description="Basic and acidic residues" evidence="2">
    <location>
        <begin position="4689"/>
        <end position="4807"/>
    </location>
</feature>
<feature type="compositionally biased region" description="Basic and acidic residues" evidence="2">
    <location>
        <begin position="4471"/>
        <end position="4681"/>
    </location>
</feature>
<feature type="domain" description="Fibronectin type-III" evidence="4">
    <location>
        <begin position="2053"/>
        <end position="2148"/>
    </location>
</feature>
<feature type="domain" description="Fibronectin type-III" evidence="4">
    <location>
        <begin position="686"/>
        <end position="781"/>
    </location>
</feature>
<feature type="chain" id="PRO_5005330680" evidence="3">
    <location>
        <begin position="33"/>
        <end position="5244"/>
    </location>
</feature>
<feature type="domain" description="Fibronectin type-III" evidence="4">
    <location>
        <begin position="1651"/>
        <end position="1745"/>
    </location>
</feature>
<dbReference type="FunFam" id="2.60.40.10:FF:000028">
    <property type="entry name" value="Neuronal cell adhesion molecule"/>
    <property type="match status" value="2"/>
</dbReference>
<dbReference type="InterPro" id="IPR036116">
    <property type="entry name" value="FN3_sf"/>
</dbReference>
<evidence type="ECO:0000256" key="2">
    <source>
        <dbReference type="SAM" id="MobiDB-lite"/>
    </source>
</evidence>
<dbReference type="PANTHER" id="PTHR46708:SF2">
    <property type="entry name" value="FIBRONECTIN TYPE-III DOMAIN-CONTAINING PROTEIN"/>
    <property type="match status" value="1"/>
</dbReference>
<feature type="domain" description="Fibronectin type-III" evidence="4">
    <location>
        <begin position="3393"/>
        <end position="3489"/>
    </location>
</feature>
<feature type="domain" description="Fibronectin type-III" evidence="4">
    <location>
        <begin position="2660"/>
        <end position="2753"/>
    </location>
</feature>
<feature type="compositionally biased region" description="Basic and acidic residues" evidence="2">
    <location>
        <begin position="2034"/>
        <end position="2044"/>
    </location>
</feature>
<dbReference type="InterPro" id="IPR050991">
    <property type="entry name" value="ECM_Regulatory_Proteins"/>
</dbReference>
<evidence type="ECO:0000313" key="5">
    <source>
        <dbReference type="Proteomes" id="UP000035680"/>
    </source>
</evidence>
<keyword evidence="3" id="KW-0732">Signal</keyword>
<keyword evidence="5" id="KW-1185">Reference proteome</keyword>
<protein>
    <submittedName>
        <fullName evidence="6">Myotactin form A (projected from Caenorhabditis elegans ortholog let-805)</fullName>
    </submittedName>
</protein>
<evidence type="ECO:0000259" key="4">
    <source>
        <dbReference type="PROSITE" id="PS50853"/>
    </source>
</evidence>
<feature type="domain" description="Fibronectin type-III" evidence="4">
    <location>
        <begin position="161"/>
        <end position="256"/>
    </location>
</feature>
<feature type="domain" description="Fibronectin type-III" evidence="4">
    <location>
        <begin position="1335"/>
        <end position="1434"/>
    </location>
</feature>
<feature type="region of interest" description="Disordered" evidence="2">
    <location>
        <begin position="2950"/>
        <end position="2977"/>
    </location>
</feature>
<feature type="region of interest" description="Disordered" evidence="2">
    <location>
        <begin position="2034"/>
        <end position="2054"/>
    </location>
</feature>
<dbReference type="SUPFAM" id="SSF49265">
    <property type="entry name" value="Fibronectin type III"/>
    <property type="match status" value="21"/>
</dbReference>
<feature type="domain" description="Fibronectin type-III" evidence="4">
    <location>
        <begin position="3181"/>
        <end position="3275"/>
    </location>
</feature>
<dbReference type="STRING" id="75913.A0A0K0G2I5"/>
<evidence type="ECO:0000256" key="1">
    <source>
        <dbReference type="ARBA" id="ARBA00022737"/>
    </source>
</evidence>
<feature type="domain" description="Fibronectin type-III" evidence="4">
    <location>
        <begin position="3496"/>
        <end position="3604"/>
    </location>
</feature>
<feature type="domain" description="Fibronectin type-III" evidence="4">
    <location>
        <begin position="1750"/>
        <end position="1846"/>
    </location>
</feature>
<dbReference type="Pfam" id="PF00041">
    <property type="entry name" value="fn3"/>
    <property type="match status" value="16"/>
</dbReference>
<reference evidence="6" key="2">
    <citation type="submission" date="2015-08" db="UniProtKB">
        <authorList>
            <consortium name="WormBaseParasite"/>
        </authorList>
    </citation>
    <scope>IDENTIFICATION</scope>
</reference>
<dbReference type="FunFam" id="2.60.40.10:FF:001900">
    <property type="entry name" value="Myotactin form B"/>
    <property type="match status" value="1"/>
</dbReference>
<feature type="compositionally biased region" description="Polar residues" evidence="2">
    <location>
        <begin position="4326"/>
        <end position="4345"/>
    </location>
</feature>
<dbReference type="PANTHER" id="PTHR46708">
    <property type="entry name" value="TENASCIN"/>
    <property type="match status" value="1"/>
</dbReference>
<feature type="domain" description="Fibronectin type-III" evidence="4">
    <location>
        <begin position="1435"/>
        <end position="1531"/>
    </location>
</feature>
<feature type="domain" description="Fibronectin type-III" evidence="4">
    <location>
        <begin position="2359"/>
        <end position="2458"/>
    </location>
</feature>
<dbReference type="InterPro" id="IPR013783">
    <property type="entry name" value="Ig-like_fold"/>
</dbReference>
<reference evidence="5" key="1">
    <citation type="submission" date="2014-07" db="EMBL/GenBank/DDBJ databases">
        <authorList>
            <person name="Martin A.A"/>
            <person name="De Silva N."/>
        </authorList>
    </citation>
    <scope>NUCLEOTIDE SEQUENCE</scope>
</reference>
<dbReference type="CDD" id="cd06503">
    <property type="entry name" value="ATP-synt_Fo_b"/>
    <property type="match status" value="1"/>
</dbReference>
<accession>A0A0K0G2I5</accession>
<feature type="compositionally biased region" description="Basic and acidic residues" evidence="2">
    <location>
        <begin position="4815"/>
        <end position="4912"/>
    </location>
</feature>
<feature type="region of interest" description="Disordered" evidence="2">
    <location>
        <begin position="3260"/>
        <end position="3279"/>
    </location>
</feature>
<dbReference type="InterPro" id="IPR003961">
    <property type="entry name" value="FN3_dom"/>
</dbReference>
<feature type="domain" description="Fibronectin type-III" evidence="4">
    <location>
        <begin position="2866"/>
        <end position="2966"/>
    </location>
</feature>
<dbReference type="Proteomes" id="UP000035680">
    <property type="component" value="Unassembled WGS sequence"/>
</dbReference>
<feature type="domain" description="Fibronectin type-III" evidence="4">
    <location>
        <begin position="2153"/>
        <end position="2257"/>
    </location>
</feature>
<dbReference type="FunFam" id="2.60.40.10:FF:002270">
    <property type="entry name" value="Myotactin form B"/>
    <property type="match status" value="1"/>
</dbReference>
<feature type="domain" description="Fibronectin type-III" evidence="4">
    <location>
        <begin position="358"/>
        <end position="456"/>
    </location>
</feature>